<sequence>MLSFEYEIRKNRDLVKNLLLMLGKIFSSQNTLSKIEIEKQTFLVQYFRDKFSSNRTKFPKSNDKLNMLINSNGKQKNIPQSVLDLYAPSFYTCSTMFAQQDKTVEECFPQSRINSTWSLSFFPLYRGFDHLKIILRYAHSFPCTALNLHVMSTRSKFEEIVYIKLAYDRILLLILYTLSVVMIFYYARLRSAHHILSQYNNFVELSRNLQLFCLKPNSIEERKREHKSILMSLKM</sequence>
<keyword evidence="1" id="KW-1133">Transmembrane helix</keyword>
<keyword evidence="1" id="KW-0472">Membrane</keyword>
<proteinExistence type="predicted"/>
<reference evidence="3" key="1">
    <citation type="submission" date="2014-03" db="EMBL/GenBank/DDBJ databases">
        <authorList>
            <person name="Aksoy S."/>
            <person name="Warren W."/>
            <person name="Wilson R.K."/>
        </authorList>
    </citation>
    <scope>NUCLEOTIDE SEQUENCE [LARGE SCALE GENOMIC DNA]</scope>
    <source>
        <strain evidence="3">IAEA</strain>
    </source>
</reference>
<accession>A0A1A9WHI1</accession>
<dbReference type="EnsemblMetazoa" id="GBRI019978-RA">
    <property type="protein sequence ID" value="GBRI019978-PA"/>
    <property type="gene ID" value="GBRI019978"/>
</dbReference>
<evidence type="ECO:0000256" key="1">
    <source>
        <dbReference type="SAM" id="Phobius"/>
    </source>
</evidence>
<organism evidence="2 3">
    <name type="scientific">Glossina brevipalpis</name>
    <dbReference type="NCBI Taxonomy" id="37001"/>
    <lineage>
        <taxon>Eukaryota</taxon>
        <taxon>Metazoa</taxon>
        <taxon>Ecdysozoa</taxon>
        <taxon>Arthropoda</taxon>
        <taxon>Hexapoda</taxon>
        <taxon>Insecta</taxon>
        <taxon>Pterygota</taxon>
        <taxon>Neoptera</taxon>
        <taxon>Endopterygota</taxon>
        <taxon>Diptera</taxon>
        <taxon>Brachycera</taxon>
        <taxon>Muscomorpha</taxon>
        <taxon>Hippoboscoidea</taxon>
        <taxon>Glossinidae</taxon>
        <taxon>Glossina</taxon>
    </lineage>
</organism>
<dbReference type="VEuPathDB" id="VectorBase:GBRI019978"/>
<name>A0A1A9WHI1_9MUSC</name>
<dbReference type="Proteomes" id="UP000091820">
    <property type="component" value="Unassembled WGS sequence"/>
</dbReference>
<dbReference type="AlphaFoldDB" id="A0A1A9WHI1"/>
<evidence type="ECO:0000313" key="2">
    <source>
        <dbReference type="EnsemblMetazoa" id="GBRI019978-PA"/>
    </source>
</evidence>
<feature type="transmembrane region" description="Helical" evidence="1">
    <location>
        <begin position="170"/>
        <end position="187"/>
    </location>
</feature>
<reference evidence="2" key="2">
    <citation type="submission" date="2020-05" db="UniProtKB">
        <authorList>
            <consortium name="EnsemblMetazoa"/>
        </authorList>
    </citation>
    <scope>IDENTIFICATION</scope>
    <source>
        <strain evidence="2">IAEA</strain>
    </source>
</reference>
<keyword evidence="1" id="KW-0812">Transmembrane</keyword>
<keyword evidence="3" id="KW-1185">Reference proteome</keyword>
<protein>
    <submittedName>
        <fullName evidence="2">Uncharacterized protein</fullName>
    </submittedName>
</protein>
<evidence type="ECO:0000313" key="3">
    <source>
        <dbReference type="Proteomes" id="UP000091820"/>
    </source>
</evidence>